<dbReference type="eggNOG" id="COG1871">
    <property type="taxonomic scope" value="Bacteria"/>
</dbReference>
<protein>
    <recommendedName>
        <fullName evidence="3">Probable chemoreceptor glutamine deamidase CheD</fullName>
        <ecNumber evidence="3">3.5.1.44</ecNumber>
    </recommendedName>
</protein>
<dbReference type="PATRIC" id="fig|1116472.3.peg.946"/>
<keyword evidence="5" id="KW-1185">Reference proteome</keyword>
<dbReference type="InterPro" id="IPR011324">
    <property type="entry name" value="Cytotoxic_necrot_fac-like_cat"/>
</dbReference>
<organism evidence="4 5">
    <name type="scientific">Methyloglobulus morosus KoM1</name>
    <dbReference type="NCBI Taxonomy" id="1116472"/>
    <lineage>
        <taxon>Bacteria</taxon>
        <taxon>Pseudomonadati</taxon>
        <taxon>Pseudomonadota</taxon>
        <taxon>Gammaproteobacteria</taxon>
        <taxon>Methylococcales</taxon>
        <taxon>Methylococcaceae</taxon>
        <taxon>Methyloglobulus</taxon>
    </lineage>
</organism>
<evidence type="ECO:0000313" key="4">
    <source>
        <dbReference type="EMBL" id="ESS73190.1"/>
    </source>
</evidence>
<dbReference type="Gene3D" id="3.30.1330.200">
    <property type="match status" value="1"/>
</dbReference>
<dbReference type="Pfam" id="PF03975">
    <property type="entry name" value="CheD"/>
    <property type="match status" value="1"/>
</dbReference>
<dbReference type="InterPro" id="IPR038592">
    <property type="entry name" value="CheD-like_sf"/>
</dbReference>
<dbReference type="OrthoDB" id="9807202at2"/>
<comment type="similarity">
    <text evidence="3">Belongs to the CheD family.</text>
</comment>
<evidence type="ECO:0000313" key="5">
    <source>
        <dbReference type="Proteomes" id="UP000017842"/>
    </source>
</evidence>
<name>V5BIR2_9GAMM</name>
<reference evidence="4 5" key="1">
    <citation type="journal article" date="2013" name="Genome Announc.">
        <title>Draft Genome Sequence of the Methanotrophic Gammaproteobacterium Methyloglobulus morosus DSM 22980 Strain KoM1.</title>
        <authorList>
            <person name="Poehlein A."/>
            <person name="Deutzmann J.S."/>
            <person name="Daniel R."/>
            <person name="Simeonova D.D."/>
        </authorList>
    </citation>
    <scope>NUCLEOTIDE SEQUENCE [LARGE SCALE GENOMIC DNA]</scope>
    <source>
        <strain evidence="4 5">KoM1</strain>
    </source>
</reference>
<evidence type="ECO:0000256" key="3">
    <source>
        <dbReference type="HAMAP-Rule" id="MF_01440"/>
    </source>
</evidence>
<dbReference type="NCBIfam" id="NF010013">
    <property type="entry name" value="PRK13487.1"/>
    <property type="match status" value="1"/>
</dbReference>
<dbReference type="PANTHER" id="PTHR35147">
    <property type="entry name" value="CHEMORECEPTOR GLUTAMINE DEAMIDASE CHED-RELATED"/>
    <property type="match status" value="1"/>
</dbReference>
<comment type="catalytic activity">
    <reaction evidence="3">
        <text>L-glutaminyl-[protein] + H2O = L-glutamyl-[protein] + NH4(+)</text>
        <dbReference type="Rhea" id="RHEA:16441"/>
        <dbReference type="Rhea" id="RHEA-COMP:10207"/>
        <dbReference type="Rhea" id="RHEA-COMP:10208"/>
        <dbReference type="ChEBI" id="CHEBI:15377"/>
        <dbReference type="ChEBI" id="CHEBI:28938"/>
        <dbReference type="ChEBI" id="CHEBI:29973"/>
        <dbReference type="ChEBI" id="CHEBI:30011"/>
        <dbReference type="EC" id="3.5.1.44"/>
    </reaction>
</comment>
<gene>
    <name evidence="3 4" type="primary">cheD</name>
    <name evidence="4" type="ORF">MGMO_33c00040</name>
</gene>
<sequence>MPISDLYEKAREPNFYFDSHFNIDAVKILPGEYYATVRPMLIVTVLGSCVAACIRDKVSGIGGMNHFMLPSISDFGEPRQTTSARYGSYAMEVLINQLLEMGAERKNLEAKIFGGGNLINSFTVAKVGERNAKFVRSYLKRERIPIVAEDLLDIYPRKIYFFPDQDVVRVKKLIRLHNETIIQREQEHDKRMWDEEIASGTVDLFSYDV</sequence>
<dbReference type="CDD" id="cd16352">
    <property type="entry name" value="CheD"/>
    <property type="match status" value="1"/>
</dbReference>
<evidence type="ECO:0000256" key="1">
    <source>
        <dbReference type="ARBA" id="ARBA00022500"/>
    </source>
</evidence>
<dbReference type="STRING" id="1116472.MGMO_33c00040"/>
<comment type="function">
    <text evidence="3">Probably deamidates glutamine residues to glutamate on methyl-accepting chemotaxis receptors (MCPs), playing an important role in chemotaxis.</text>
</comment>
<dbReference type="Proteomes" id="UP000017842">
    <property type="component" value="Unassembled WGS sequence"/>
</dbReference>
<dbReference type="RefSeq" id="WP_023493815.1">
    <property type="nucleotide sequence ID" value="NZ_AYLO01000032.1"/>
</dbReference>
<dbReference type="SUPFAM" id="SSF64438">
    <property type="entry name" value="CNF1/YfiH-like putative cysteine hydrolases"/>
    <property type="match status" value="1"/>
</dbReference>
<dbReference type="AlphaFoldDB" id="V5BIR2"/>
<dbReference type="HAMAP" id="MF_01440">
    <property type="entry name" value="CheD"/>
    <property type="match status" value="1"/>
</dbReference>
<dbReference type="EC" id="3.5.1.44" evidence="3"/>
<keyword evidence="1 3" id="KW-0145">Chemotaxis</keyword>
<evidence type="ECO:0000256" key="2">
    <source>
        <dbReference type="ARBA" id="ARBA00022801"/>
    </source>
</evidence>
<proteinExistence type="inferred from homology"/>
<dbReference type="GO" id="GO:0006935">
    <property type="term" value="P:chemotaxis"/>
    <property type="evidence" value="ECO:0007669"/>
    <property type="project" value="UniProtKB-UniRule"/>
</dbReference>
<keyword evidence="2 3" id="KW-0378">Hydrolase</keyword>
<dbReference type="PANTHER" id="PTHR35147:SF2">
    <property type="entry name" value="CHEMORECEPTOR GLUTAMINE DEAMIDASE CHED-RELATED"/>
    <property type="match status" value="1"/>
</dbReference>
<comment type="caution">
    <text evidence="4">The sequence shown here is derived from an EMBL/GenBank/DDBJ whole genome shotgun (WGS) entry which is preliminary data.</text>
</comment>
<accession>V5BIR2</accession>
<dbReference type="InterPro" id="IPR005659">
    <property type="entry name" value="Chemorcpt_Glu_NH3ase_CheD"/>
</dbReference>
<keyword evidence="4" id="KW-0675">Receptor</keyword>
<dbReference type="EMBL" id="AYLO01000032">
    <property type="protein sequence ID" value="ESS73190.1"/>
    <property type="molecule type" value="Genomic_DNA"/>
</dbReference>
<dbReference type="GO" id="GO:0050568">
    <property type="term" value="F:protein-glutamine glutaminase activity"/>
    <property type="evidence" value="ECO:0007669"/>
    <property type="project" value="UniProtKB-UniRule"/>
</dbReference>